<dbReference type="AlphaFoldDB" id="A0A644XE63"/>
<dbReference type="Pfam" id="PF02597">
    <property type="entry name" value="ThiS"/>
    <property type="match status" value="1"/>
</dbReference>
<dbReference type="InterPro" id="IPR010035">
    <property type="entry name" value="Thi_S"/>
</dbReference>
<dbReference type="InterPro" id="IPR016155">
    <property type="entry name" value="Mopterin_synth/thiamin_S_b"/>
</dbReference>
<reference evidence="1" key="1">
    <citation type="submission" date="2019-08" db="EMBL/GenBank/DDBJ databases">
        <authorList>
            <person name="Kucharzyk K."/>
            <person name="Murdoch R.W."/>
            <person name="Higgins S."/>
            <person name="Loffler F."/>
        </authorList>
    </citation>
    <scope>NUCLEOTIDE SEQUENCE</scope>
</reference>
<evidence type="ECO:0008006" key="2">
    <source>
        <dbReference type="Google" id="ProtNLM"/>
    </source>
</evidence>
<organism evidence="1">
    <name type="scientific">bioreactor metagenome</name>
    <dbReference type="NCBI Taxonomy" id="1076179"/>
    <lineage>
        <taxon>unclassified sequences</taxon>
        <taxon>metagenomes</taxon>
        <taxon>ecological metagenomes</taxon>
    </lineage>
</organism>
<sequence>MKILLNNRSEFFDADCLTISEIMESKSFKFRMLVVRLNDKLVKKEDYDTTPVKEGDDLKIIHLVSGG</sequence>
<dbReference type="Gene3D" id="3.10.20.30">
    <property type="match status" value="1"/>
</dbReference>
<dbReference type="InterPro" id="IPR003749">
    <property type="entry name" value="ThiS/MoaD-like"/>
</dbReference>
<name>A0A644XE63_9ZZZZ</name>
<proteinExistence type="predicted"/>
<comment type="caution">
    <text evidence="1">The sequence shown here is derived from an EMBL/GenBank/DDBJ whole genome shotgun (WGS) entry which is preliminary data.</text>
</comment>
<accession>A0A644XE63</accession>
<dbReference type="CDD" id="cd00565">
    <property type="entry name" value="Ubl_ThiS"/>
    <property type="match status" value="1"/>
</dbReference>
<dbReference type="NCBIfam" id="TIGR01683">
    <property type="entry name" value="thiS"/>
    <property type="match status" value="1"/>
</dbReference>
<dbReference type="EMBL" id="VSSQ01001977">
    <property type="protein sequence ID" value="MPM12483.1"/>
    <property type="molecule type" value="Genomic_DNA"/>
</dbReference>
<dbReference type="PANTHER" id="PTHR34472:SF1">
    <property type="entry name" value="SULFUR CARRIER PROTEIN THIS"/>
    <property type="match status" value="1"/>
</dbReference>
<gene>
    <name evidence="1" type="ORF">SDC9_58836</name>
</gene>
<dbReference type="SUPFAM" id="SSF54285">
    <property type="entry name" value="MoaD/ThiS"/>
    <property type="match status" value="1"/>
</dbReference>
<evidence type="ECO:0000313" key="1">
    <source>
        <dbReference type="EMBL" id="MPM12483.1"/>
    </source>
</evidence>
<dbReference type="InterPro" id="IPR012675">
    <property type="entry name" value="Beta-grasp_dom_sf"/>
</dbReference>
<protein>
    <recommendedName>
        <fullName evidence="2">Sulfur carrier protein ThiS</fullName>
    </recommendedName>
</protein>
<dbReference type="PANTHER" id="PTHR34472">
    <property type="entry name" value="SULFUR CARRIER PROTEIN THIS"/>
    <property type="match status" value="1"/>
</dbReference>